<dbReference type="PANTHER" id="PTHR14690">
    <property type="entry name" value="IQ MOTIF CONTAINING WITH AAA DOMAIN 1"/>
    <property type="match status" value="1"/>
</dbReference>
<organism evidence="2 3">
    <name type="scientific">Clydaea vesicula</name>
    <dbReference type="NCBI Taxonomy" id="447962"/>
    <lineage>
        <taxon>Eukaryota</taxon>
        <taxon>Fungi</taxon>
        <taxon>Fungi incertae sedis</taxon>
        <taxon>Chytridiomycota</taxon>
        <taxon>Chytridiomycota incertae sedis</taxon>
        <taxon>Chytridiomycetes</taxon>
        <taxon>Lobulomycetales</taxon>
        <taxon>Lobulomycetaceae</taxon>
        <taxon>Clydaea</taxon>
    </lineage>
</organism>
<dbReference type="Pfam" id="PF00612">
    <property type="entry name" value="IQ"/>
    <property type="match status" value="1"/>
</dbReference>
<dbReference type="PANTHER" id="PTHR14690:SF0">
    <property type="entry name" value="IQ MOTIF CONTAINING WITH AAA DOMAIN 1"/>
    <property type="match status" value="1"/>
</dbReference>
<dbReference type="Gene3D" id="1.20.5.190">
    <property type="match status" value="1"/>
</dbReference>
<comment type="caution">
    <text evidence="2">The sequence shown here is derived from an EMBL/GenBank/DDBJ whole genome shotgun (WGS) entry which is preliminary data.</text>
</comment>
<sequence length="279" mass="32657">MSNKTYNEYWIKANEDLKSRLVYESSPIIAPKDKASAFQHIAVLYVKYIQIFKKLETAYDQMVHPQKRRLLKEVVIACLGRLLELRHKMVEIENLDFRNFSDILLDLKLSPDDLKIPIPNFYIEERAQELDAREKLLESLNAKQFSLDKPALFSEIKLYDAIRMIQINERGRQGQLRAKYMKDIRLQAQRENEADEGDDENAVSKAALTIQKVYKGFVARKKYHKMVADELIFLGMAPPPKDSKPSNVQKAELNKERRKALRKQHETEYMQALVNTKEK</sequence>
<dbReference type="AlphaFoldDB" id="A0AAD5XYF7"/>
<keyword evidence="3" id="KW-1185">Reference proteome</keyword>
<dbReference type="InterPro" id="IPR052267">
    <property type="entry name" value="N-DRC_Component"/>
</dbReference>
<name>A0AAD5XYF7_9FUNG</name>
<evidence type="ECO:0000313" key="3">
    <source>
        <dbReference type="Proteomes" id="UP001211065"/>
    </source>
</evidence>
<protein>
    <submittedName>
        <fullName evidence="2">Dynein regulatory complex protein 11</fullName>
    </submittedName>
</protein>
<dbReference type="PROSITE" id="PS50096">
    <property type="entry name" value="IQ"/>
    <property type="match status" value="1"/>
</dbReference>
<dbReference type="SMART" id="SM00015">
    <property type="entry name" value="IQ"/>
    <property type="match status" value="1"/>
</dbReference>
<gene>
    <name evidence="2" type="primary">IQCA1_2</name>
    <name evidence="2" type="ORF">HK099_004059</name>
</gene>
<dbReference type="EMBL" id="JADGJW010000279">
    <property type="protein sequence ID" value="KAJ3220709.1"/>
    <property type="molecule type" value="Genomic_DNA"/>
</dbReference>
<dbReference type="InterPro" id="IPR000048">
    <property type="entry name" value="IQ_motif_EF-hand-BS"/>
</dbReference>
<evidence type="ECO:0000256" key="1">
    <source>
        <dbReference type="SAM" id="MobiDB-lite"/>
    </source>
</evidence>
<reference evidence="2" key="1">
    <citation type="submission" date="2020-05" db="EMBL/GenBank/DDBJ databases">
        <title>Phylogenomic resolution of chytrid fungi.</title>
        <authorList>
            <person name="Stajich J.E."/>
            <person name="Amses K."/>
            <person name="Simmons R."/>
            <person name="Seto K."/>
            <person name="Myers J."/>
            <person name="Bonds A."/>
            <person name="Quandt C.A."/>
            <person name="Barry K."/>
            <person name="Liu P."/>
            <person name="Grigoriev I."/>
            <person name="Longcore J.E."/>
            <person name="James T.Y."/>
        </authorList>
    </citation>
    <scope>NUCLEOTIDE SEQUENCE</scope>
    <source>
        <strain evidence="2">JEL0476</strain>
    </source>
</reference>
<feature type="region of interest" description="Disordered" evidence="1">
    <location>
        <begin position="238"/>
        <end position="279"/>
    </location>
</feature>
<accession>A0AAD5XYF7</accession>
<evidence type="ECO:0000313" key="2">
    <source>
        <dbReference type="EMBL" id="KAJ3220709.1"/>
    </source>
</evidence>
<dbReference type="Proteomes" id="UP001211065">
    <property type="component" value="Unassembled WGS sequence"/>
</dbReference>
<proteinExistence type="predicted"/>